<protein>
    <submittedName>
        <fullName evidence="2">Titin</fullName>
    </submittedName>
</protein>
<dbReference type="EMBL" id="GDJX01017776">
    <property type="protein sequence ID" value="JAT50160.1"/>
    <property type="molecule type" value="Transcribed_RNA"/>
</dbReference>
<feature type="non-terminal residue" evidence="2">
    <location>
        <position position="1"/>
    </location>
</feature>
<reference evidence="2" key="1">
    <citation type="submission" date="2015-07" db="EMBL/GenBank/DDBJ databases">
        <title>Transcriptome Assembly of Anthurium amnicola.</title>
        <authorList>
            <person name="Suzuki J."/>
        </authorList>
    </citation>
    <scope>NUCLEOTIDE SEQUENCE</scope>
</reference>
<evidence type="ECO:0000256" key="1">
    <source>
        <dbReference type="SAM" id="MobiDB-lite"/>
    </source>
</evidence>
<proteinExistence type="predicted"/>
<name>A0A1D1Y6A3_9ARAE</name>
<gene>
    <name evidence="2" type="primary">TTN_7</name>
    <name evidence="2" type="ORF">g.108250</name>
</gene>
<dbReference type="AlphaFoldDB" id="A0A1D1Y6A3"/>
<evidence type="ECO:0000313" key="2">
    <source>
        <dbReference type="EMBL" id="JAT50160.1"/>
    </source>
</evidence>
<accession>A0A1D1Y6A3</accession>
<feature type="region of interest" description="Disordered" evidence="1">
    <location>
        <begin position="115"/>
        <end position="180"/>
    </location>
</feature>
<organism evidence="2">
    <name type="scientific">Anthurium amnicola</name>
    <dbReference type="NCBI Taxonomy" id="1678845"/>
    <lineage>
        <taxon>Eukaryota</taxon>
        <taxon>Viridiplantae</taxon>
        <taxon>Streptophyta</taxon>
        <taxon>Embryophyta</taxon>
        <taxon>Tracheophyta</taxon>
        <taxon>Spermatophyta</taxon>
        <taxon>Magnoliopsida</taxon>
        <taxon>Liliopsida</taxon>
        <taxon>Araceae</taxon>
        <taxon>Pothoideae</taxon>
        <taxon>Potheae</taxon>
        <taxon>Anthurium</taxon>
    </lineage>
</organism>
<feature type="region of interest" description="Disordered" evidence="1">
    <location>
        <begin position="1"/>
        <end position="29"/>
    </location>
</feature>
<sequence>KNTYTSEASAVGTPKLQDQNPTLVSEREARDLTLPQASSRLSRFYRAPCYHRSSNCSTCRISAIVDCHAASQPAHQQPPRRQPPLQQSVSTPDLWICSRSGRDLPTSAICPSVASVQHRHARPAPDPAVPPPQEEEETLIYRLRRSTGQQQRCSPPTGRLPPSTRRRPRHLSAAAAPASC</sequence>